<gene>
    <name evidence="3" type="primary">LOC110752768</name>
</gene>
<evidence type="ECO:0000313" key="3">
    <source>
        <dbReference type="RefSeq" id="XP_021809186.1"/>
    </source>
</evidence>
<dbReference type="RefSeq" id="XP_021809186.1">
    <property type="nucleotide sequence ID" value="XM_021953494.1"/>
</dbReference>
<dbReference type="KEGG" id="pavi:110752768"/>
<dbReference type="GeneID" id="110752768"/>
<dbReference type="InterPro" id="IPR017451">
    <property type="entry name" value="F-box-assoc_interact_dom"/>
</dbReference>
<dbReference type="Gene3D" id="1.20.1280.50">
    <property type="match status" value="1"/>
</dbReference>
<dbReference type="NCBIfam" id="TIGR01640">
    <property type="entry name" value="F_box_assoc_1"/>
    <property type="match status" value="1"/>
</dbReference>
<sequence length="392" mass="44735">MEAAADQELPSQITCFEILPRLPSKSLMRFKCVCKSWSSLTHNPSFVNAHQNLGCNKHTHLLLSALDKSTRQQHFFSSQINQQGSQTPSVHLLSLPTPRTKNERLYLAQSINSLVCLYLHNTFVPNQTDPDHPVRVFNPCTRESIALPHASPASHTAHVTHHFGFSHLTNEYKVLQVQKFVPTLRGNHFMFKIFKLGTSSWRNIEVDLNDLPSDPLKCPFDSRSLCVNGVIHWLHATQNVILVFDIVEEKFRAIPYPKDYNCFLHLVSYIIGVDGRLALVADEQLMGQDLMGLWILRDYQNQVWLKETITLPFVWREVGYPLPCCTIHTGELLFQSSGLSRHHPAYMREHLYNMKTASFRAIDEIVLPPGSTFLKDNALNLLASYEDNIVPL</sequence>
<keyword evidence="2" id="KW-1185">Reference proteome</keyword>
<dbReference type="PANTHER" id="PTHR31111:SF138">
    <property type="entry name" value="F-BOX ASSOCIATED DOMAIN-CONTAINING PROTEIN"/>
    <property type="match status" value="1"/>
</dbReference>
<dbReference type="InterPro" id="IPR013187">
    <property type="entry name" value="F-box-assoc_dom_typ3"/>
</dbReference>
<dbReference type="AlphaFoldDB" id="A0A6P5S6J6"/>
<feature type="domain" description="F-box associated beta-propeller type 3" evidence="1">
    <location>
        <begin position="67"/>
        <end position="362"/>
    </location>
</feature>
<evidence type="ECO:0000259" key="1">
    <source>
        <dbReference type="Pfam" id="PF08268"/>
    </source>
</evidence>
<accession>A0A6P5S6J6</accession>
<proteinExistence type="predicted"/>
<organism evidence="2 3">
    <name type="scientific">Prunus avium</name>
    <name type="common">Cherry</name>
    <name type="synonym">Cerasus avium</name>
    <dbReference type="NCBI Taxonomy" id="42229"/>
    <lineage>
        <taxon>Eukaryota</taxon>
        <taxon>Viridiplantae</taxon>
        <taxon>Streptophyta</taxon>
        <taxon>Embryophyta</taxon>
        <taxon>Tracheophyta</taxon>
        <taxon>Spermatophyta</taxon>
        <taxon>Magnoliopsida</taxon>
        <taxon>eudicotyledons</taxon>
        <taxon>Gunneridae</taxon>
        <taxon>Pentapetalae</taxon>
        <taxon>rosids</taxon>
        <taxon>fabids</taxon>
        <taxon>Rosales</taxon>
        <taxon>Rosaceae</taxon>
        <taxon>Amygdaloideae</taxon>
        <taxon>Amygdaleae</taxon>
        <taxon>Prunus</taxon>
    </lineage>
</organism>
<reference evidence="3" key="1">
    <citation type="submission" date="2025-08" db="UniProtKB">
        <authorList>
            <consortium name="RefSeq"/>
        </authorList>
    </citation>
    <scope>IDENTIFICATION</scope>
</reference>
<dbReference type="SUPFAM" id="SSF81383">
    <property type="entry name" value="F-box domain"/>
    <property type="match status" value="1"/>
</dbReference>
<dbReference type="InterPro" id="IPR036047">
    <property type="entry name" value="F-box-like_dom_sf"/>
</dbReference>
<dbReference type="Proteomes" id="UP000515124">
    <property type="component" value="Unplaced"/>
</dbReference>
<dbReference type="Pfam" id="PF08268">
    <property type="entry name" value="FBA_3"/>
    <property type="match status" value="1"/>
</dbReference>
<dbReference type="PANTHER" id="PTHR31111">
    <property type="entry name" value="BNAA05G37150D PROTEIN-RELATED"/>
    <property type="match status" value="1"/>
</dbReference>
<protein>
    <submittedName>
        <fullName evidence="3">F-box protein At1g30790-like</fullName>
    </submittedName>
</protein>
<name>A0A6P5S6J6_PRUAV</name>
<evidence type="ECO:0000313" key="2">
    <source>
        <dbReference type="Proteomes" id="UP000515124"/>
    </source>
</evidence>
<dbReference type="CDD" id="cd22157">
    <property type="entry name" value="F-box_AtFBW1-like"/>
    <property type="match status" value="1"/>
</dbReference>